<dbReference type="PROSITE" id="PS51257">
    <property type="entry name" value="PROKAR_LIPOPROTEIN"/>
    <property type="match status" value="1"/>
</dbReference>
<evidence type="ECO:0000256" key="2">
    <source>
        <dbReference type="ARBA" id="ARBA00009477"/>
    </source>
</evidence>
<feature type="domain" description="Multidrug resistance protein MdtA-like C-terminal permuted SH3" evidence="9">
    <location>
        <begin position="291"/>
        <end position="346"/>
    </location>
</feature>
<dbReference type="Pfam" id="PF25967">
    <property type="entry name" value="RND-MFP_C"/>
    <property type="match status" value="1"/>
</dbReference>
<dbReference type="NCBIfam" id="TIGR01730">
    <property type="entry name" value="RND_mfp"/>
    <property type="match status" value="1"/>
</dbReference>
<organism evidence="10 11">
    <name type="scientific">Methylobacillus methanolivorans</name>
    <dbReference type="NCBI Taxonomy" id="1848927"/>
    <lineage>
        <taxon>Bacteria</taxon>
        <taxon>Pseudomonadati</taxon>
        <taxon>Pseudomonadota</taxon>
        <taxon>Betaproteobacteria</taxon>
        <taxon>Nitrosomonadales</taxon>
        <taxon>Methylophilaceae</taxon>
        <taxon>Methylobacillus</taxon>
    </lineage>
</organism>
<dbReference type="InterPro" id="IPR006143">
    <property type="entry name" value="RND_pump_MFP"/>
</dbReference>
<proteinExistence type="inferred from homology"/>
<reference evidence="10 11" key="1">
    <citation type="submission" date="2024-11" db="EMBL/GenBank/DDBJ databases">
        <authorList>
            <person name="Kaparullina E.N."/>
            <person name="Delegan Y.A."/>
            <person name="Doronina N.V."/>
        </authorList>
    </citation>
    <scope>NUCLEOTIDE SEQUENCE [LARGE SCALE GENOMIC DNA]</scope>
    <source>
        <strain evidence="10 11">7sh_L</strain>
    </source>
</reference>
<dbReference type="Pfam" id="PF25917">
    <property type="entry name" value="BSH_RND"/>
    <property type="match status" value="1"/>
</dbReference>
<evidence type="ECO:0000256" key="5">
    <source>
        <dbReference type="SAM" id="SignalP"/>
    </source>
</evidence>
<feature type="domain" description="Multidrug resistance protein MdtA-like barrel-sandwich hybrid" evidence="7">
    <location>
        <begin position="70"/>
        <end position="202"/>
    </location>
</feature>
<evidence type="ECO:0000259" key="8">
    <source>
        <dbReference type="Pfam" id="PF25954"/>
    </source>
</evidence>
<dbReference type="Pfam" id="PF25954">
    <property type="entry name" value="Beta-barrel_RND_2"/>
    <property type="match status" value="1"/>
</dbReference>
<dbReference type="InterPro" id="IPR058792">
    <property type="entry name" value="Beta-barrel_RND_2"/>
</dbReference>
<evidence type="ECO:0000313" key="11">
    <source>
        <dbReference type="Proteomes" id="UP001617669"/>
    </source>
</evidence>
<comment type="caution">
    <text evidence="10">The sequence shown here is derived from an EMBL/GenBank/DDBJ whole genome shotgun (WGS) entry which is preliminary data.</text>
</comment>
<keyword evidence="4" id="KW-0175">Coiled coil</keyword>
<dbReference type="SUPFAM" id="SSF111369">
    <property type="entry name" value="HlyD-like secretion proteins"/>
    <property type="match status" value="1"/>
</dbReference>
<keyword evidence="5" id="KW-0732">Signal</keyword>
<dbReference type="Gene3D" id="2.40.420.20">
    <property type="match status" value="1"/>
</dbReference>
<evidence type="ECO:0000313" key="10">
    <source>
        <dbReference type="EMBL" id="MFJ5446756.1"/>
    </source>
</evidence>
<accession>A0ABW8GMY4</accession>
<dbReference type="Gene3D" id="2.40.50.100">
    <property type="match status" value="1"/>
</dbReference>
<dbReference type="PANTHER" id="PTHR30469:SF15">
    <property type="entry name" value="HLYD FAMILY OF SECRETION PROTEINS"/>
    <property type="match status" value="1"/>
</dbReference>
<dbReference type="InterPro" id="IPR058625">
    <property type="entry name" value="MdtA-like_BSH"/>
</dbReference>
<dbReference type="InterPro" id="IPR058627">
    <property type="entry name" value="MdtA-like_C"/>
</dbReference>
<dbReference type="Gene3D" id="2.40.30.170">
    <property type="match status" value="1"/>
</dbReference>
<dbReference type="Gene3D" id="1.10.287.470">
    <property type="entry name" value="Helix hairpin bin"/>
    <property type="match status" value="1"/>
</dbReference>
<comment type="similarity">
    <text evidence="2">Belongs to the membrane fusion protein (MFP) (TC 8.A.1) family.</text>
</comment>
<keyword evidence="11" id="KW-1185">Reference proteome</keyword>
<comment type="subcellular location">
    <subcellularLocation>
        <location evidence="1">Cell envelope</location>
    </subcellularLocation>
</comment>
<evidence type="ECO:0000256" key="1">
    <source>
        <dbReference type="ARBA" id="ARBA00004196"/>
    </source>
</evidence>
<feature type="chain" id="PRO_5047071112" evidence="5">
    <location>
        <begin position="30"/>
        <end position="364"/>
    </location>
</feature>
<dbReference type="InterPro" id="IPR058624">
    <property type="entry name" value="MdtA-like_HH"/>
</dbReference>
<name>A0ABW8GMY4_9PROT</name>
<gene>
    <name evidence="10" type="ORF">ACIKP9_11000</name>
</gene>
<dbReference type="PANTHER" id="PTHR30469">
    <property type="entry name" value="MULTIDRUG RESISTANCE PROTEIN MDTA"/>
    <property type="match status" value="1"/>
</dbReference>
<dbReference type="RefSeq" id="WP_400882670.1">
    <property type="nucleotide sequence ID" value="NZ_JBIWXY010000002.1"/>
</dbReference>
<dbReference type="Proteomes" id="UP001617669">
    <property type="component" value="Unassembled WGS sequence"/>
</dbReference>
<feature type="domain" description="CusB-like beta-barrel" evidence="8">
    <location>
        <begin position="211"/>
        <end position="285"/>
    </location>
</feature>
<evidence type="ECO:0000259" key="6">
    <source>
        <dbReference type="Pfam" id="PF25876"/>
    </source>
</evidence>
<evidence type="ECO:0000259" key="9">
    <source>
        <dbReference type="Pfam" id="PF25967"/>
    </source>
</evidence>
<feature type="coiled-coil region" evidence="4">
    <location>
        <begin position="97"/>
        <end position="169"/>
    </location>
</feature>
<evidence type="ECO:0000259" key="7">
    <source>
        <dbReference type="Pfam" id="PF25917"/>
    </source>
</evidence>
<evidence type="ECO:0000256" key="4">
    <source>
        <dbReference type="SAM" id="Coils"/>
    </source>
</evidence>
<keyword evidence="3" id="KW-0813">Transport</keyword>
<feature type="signal peptide" evidence="5">
    <location>
        <begin position="1"/>
        <end position="29"/>
    </location>
</feature>
<protein>
    <submittedName>
        <fullName evidence="10">Efflux RND transporter periplasmic adaptor subunit</fullName>
    </submittedName>
</protein>
<evidence type="ECO:0000256" key="3">
    <source>
        <dbReference type="ARBA" id="ARBA00022448"/>
    </source>
</evidence>
<sequence length="364" mass="39491">MLPRLAYKTSRPWLMTLALLALTACQKPAPETPPPRPALVMQLGNAHGIDDGQWLTGEIRPRYESAQGFRIAGKIIQRHVEIGDHVRKGQVLARLDAEDNQLSLASAQAALRAAEAQLALAQADSKRQRQLFEQRFISAAALDSVETRLQSTSAQVQQAQAQVKVASNQAQYTSLLAERNGVVTMIDAEPGQVVNAGQVIARVAVPGELEVQIPIPESRMHSLHAGDPASIRLWSNRDQSYQGRIREIAPAADPATRTFRAQVTLLQPDDKVQIGMTAGVRLDDQQPGFMLPSTAVSQQHAQPQVWIVDANHQVHPTPVSIGNYSEQGVSITSGLKGDETIVVTGVHTLTQGQVITPVNTEVNQ</sequence>
<dbReference type="Pfam" id="PF25876">
    <property type="entry name" value="HH_MFP_RND"/>
    <property type="match status" value="1"/>
</dbReference>
<dbReference type="EMBL" id="JBIWXY010000002">
    <property type="protein sequence ID" value="MFJ5446756.1"/>
    <property type="molecule type" value="Genomic_DNA"/>
</dbReference>
<feature type="domain" description="Multidrug resistance protein MdtA-like alpha-helical hairpin" evidence="6">
    <location>
        <begin position="104"/>
        <end position="173"/>
    </location>
</feature>